<comment type="cofactor">
    <cofactor evidence="1">
        <name>pyridoxal 5'-phosphate</name>
        <dbReference type="ChEBI" id="CHEBI:597326"/>
    </cofactor>
</comment>
<dbReference type="Gene3D" id="3.40.640.10">
    <property type="entry name" value="Type I PLP-dependent aspartate aminotransferase-like (Major domain)"/>
    <property type="match status" value="1"/>
</dbReference>
<dbReference type="OrthoDB" id="9808002at2"/>
<gene>
    <name evidence="10" type="ORF">D6T63_05035</name>
</gene>
<keyword evidence="7" id="KW-0411">Iron-sulfur</keyword>
<evidence type="ECO:0000259" key="9">
    <source>
        <dbReference type="Pfam" id="PF00266"/>
    </source>
</evidence>
<dbReference type="Pfam" id="PF00266">
    <property type="entry name" value="Aminotran_5"/>
    <property type="match status" value="1"/>
</dbReference>
<protein>
    <submittedName>
        <fullName evidence="10">Cysteine desulfurase</fullName>
    </submittedName>
</protein>
<evidence type="ECO:0000313" key="11">
    <source>
        <dbReference type="Proteomes" id="UP000272560"/>
    </source>
</evidence>
<evidence type="ECO:0000313" key="10">
    <source>
        <dbReference type="EMBL" id="RJT82097.1"/>
    </source>
</evidence>
<reference evidence="10 11" key="1">
    <citation type="submission" date="2018-09" db="EMBL/GenBank/DDBJ databases">
        <title>Novel species of Arthrobacter.</title>
        <authorList>
            <person name="Liu Q."/>
            <person name="Xin Y.-H."/>
        </authorList>
    </citation>
    <scope>NUCLEOTIDE SEQUENCE [LARGE SCALE GENOMIC DNA]</scope>
    <source>
        <strain evidence="10 11">Hz2</strain>
    </source>
</reference>
<dbReference type="GO" id="GO:0046872">
    <property type="term" value="F:metal ion binding"/>
    <property type="evidence" value="ECO:0007669"/>
    <property type="project" value="UniProtKB-KW"/>
</dbReference>
<sequence>MIYLDAAATAPVRREVLEEMWPLLTTTFGNPSSHHTYGEAAADAFSTARVRLAGMLGCRPSEVIITSGGTEANNLALKGISLASPRGRHIVTSAIEHPAVTEVLAYLRDTHNFRITVLPVSDTGVVAPAALEAVLREDTTLCTVMYANNEMGTVQDVAALAGICRRRGVPFHTDAVQAAGWLPIDVDRLGVSALSLSGHKLGTPKGIGLLYLRSGIRCEPVLHGGGQERGRRSGTENVAGAVGLARALELARGALPAAAADAASARDAFIARILTRVPDALLTGHAEDRLPNLASFCFPGVSGETVLLELERRGVVCSSGSACAAGSSEPSAVLLALGLDEGTALSAVRLSWTQATAREDLEEAADAVIASVLAARSLGAAHGLGHLADT</sequence>
<dbReference type="Gene3D" id="1.10.260.50">
    <property type="match status" value="1"/>
</dbReference>
<evidence type="ECO:0000256" key="7">
    <source>
        <dbReference type="ARBA" id="ARBA00023014"/>
    </source>
</evidence>
<dbReference type="GO" id="GO:0031071">
    <property type="term" value="F:cysteine desulfurase activity"/>
    <property type="evidence" value="ECO:0007669"/>
    <property type="project" value="UniProtKB-EC"/>
</dbReference>
<dbReference type="Gene3D" id="3.90.1150.10">
    <property type="entry name" value="Aspartate Aminotransferase, domain 1"/>
    <property type="match status" value="1"/>
</dbReference>
<evidence type="ECO:0000256" key="4">
    <source>
        <dbReference type="ARBA" id="ARBA00022723"/>
    </source>
</evidence>
<dbReference type="InterPro" id="IPR015421">
    <property type="entry name" value="PyrdxlP-dep_Trfase_major"/>
</dbReference>
<dbReference type="InterPro" id="IPR000192">
    <property type="entry name" value="Aminotrans_V_dom"/>
</dbReference>
<evidence type="ECO:0000256" key="2">
    <source>
        <dbReference type="ARBA" id="ARBA00006490"/>
    </source>
</evidence>
<comment type="similarity">
    <text evidence="2">Belongs to the class-V pyridoxal-phosphate-dependent aminotransferase family. NifS/IscS subfamily.</text>
</comment>
<comment type="caution">
    <text evidence="10">The sequence shown here is derived from an EMBL/GenBank/DDBJ whole genome shotgun (WGS) entry which is preliminary data.</text>
</comment>
<dbReference type="InterPro" id="IPR016454">
    <property type="entry name" value="Cysteine_dSase"/>
</dbReference>
<dbReference type="SUPFAM" id="SSF53383">
    <property type="entry name" value="PLP-dependent transferases"/>
    <property type="match status" value="1"/>
</dbReference>
<dbReference type="FunFam" id="3.40.640.10:FF:000084">
    <property type="entry name" value="IscS-like cysteine desulfurase"/>
    <property type="match status" value="1"/>
</dbReference>
<dbReference type="RefSeq" id="WP_120147915.1">
    <property type="nucleotide sequence ID" value="NZ_QZVT01000002.1"/>
</dbReference>
<comment type="catalytic activity">
    <reaction evidence="8">
        <text>(sulfur carrier)-H + L-cysteine = (sulfur carrier)-SH + L-alanine</text>
        <dbReference type="Rhea" id="RHEA:43892"/>
        <dbReference type="Rhea" id="RHEA-COMP:14737"/>
        <dbReference type="Rhea" id="RHEA-COMP:14739"/>
        <dbReference type="ChEBI" id="CHEBI:29917"/>
        <dbReference type="ChEBI" id="CHEBI:35235"/>
        <dbReference type="ChEBI" id="CHEBI:57972"/>
        <dbReference type="ChEBI" id="CHEBI:64428"/>
        <dbReference type="EC" id="2.8.1.7"/>
    </reaction>
</comment>
<evidence type="ECO:0000256" key="8">
    <source>
        <dbReference type="ARBA" id="ARBA00050776"/>
    </source>
</evidence>
<evidence type="ECO:0000256" key="6">
    <source>
        <dbReference type="ARBA" id="ARBA00023004"/>
    </source>
</evidence>
<dbReference type="GO" id="GO:0051536">
    <property type="term" value="F:iron-sulfur cluster binding"/>
    <property type="evidence" value="ECO:0007669"/>
    <property type="project" value="UniProtKB-KW"/>
</dbReference>
<keyword evidence="11" id="KW-1185">Reference proteome</keyword>
<evidence type="ECO:0000256" key="1">
    <source>
        <dbReference type="ARBA" id="ARBA00001933"/>
    </source>
</evidence>
<feature type="domain" description="Aminotransferase class V" evidence="9">
    <location>
        <begin position="2"/>
        <end position="362"/>
    </location>
</feature>
<dbReference type="EMBL" id="QZVT01000002">
    <property type="protein sequence ID" value="RJT82097.1"/>
    <property type="molecule type" value="Genomic_DNA"/>
</dbReference>
<accession>A0A3A5M7C2</accession>
<evidence type="ECO:0000256" key="3">
    <source>
        <dbReference type="ARBA" id="ARBA00022679"/>
    </source>
</evidence>
<name>A0A3A5M7C2_9MICC</name>
<dbReference type="PANTHER" id="PTHR11601">
    <property type="entry name" value="CYSTEINE DESULFURYLASE FAMILY MEMBER"/>
    <property type="match status" value="1"/>
</dbReference>
<dbReference type="PANTHER" id="PTHR11601:SF34">
    <property type="entry name" value="CYSTEINE DESULFURASE"/>
    <property type="match status" value="1"/>
</dbReference>
<keyword evidence="6" id="KW-0408">Iron</keyword>
<dbReference type="AlphaFoldDB" id="A0A3A5M7C2"/>
<proteinExistence type="inferred from homology"/>
<keyword evidence="4" id="KW-0479">Metal-binding</keyword>
<dbReference type="InterPro" id="IPR015422">
    <property type="entry name" value="PyrdxlP-dep_Trfase_small"/>
</dbReference>
<keyword evidence="5" id="KW-0663">Pyridoxal phosphate</keyword>
<dbReference type="PIRSF" id="PIRSF005572">
    <property type="entry name" value="NifS"/>
    <property type="match status" value="1"/>
</dbReference>
<evidence type="ECO:0000256" key="5">
    <source>
        <dbReference type="ARBA" id="ARBA00022898"/>
    </source>
</evidence>
<organism evidence="10 11">
    <name type="scientific">Arthrobacter cheniae</name>
    <dbReference type="NCBI Taxonomy" id="1258888"/>
    <lineage>
        <taxon>Bacteria</taxon>
        <taxon>Bacillati</taxon>
        <taxon>Actinomycetota</taxon>
        <taxon>Actinomycetes</taxon>
        <taxon>Micrococcales</taxon>
        <taxon>Micrococcaceae</taxon>
        <taxon>Arthrobacter</taxon>
    </lineage>
</organism>
<dbReference type="Proteomes" id="UP000272560">
    <property type="component" value="Unassembled WGS sequence"/>
</dbReference>
<keyword evidence="3" id="KW-0808">Transferase</keyword>
<dbReference type="InterPro" id="IPR015424">
    <property type="entry name" value="PyrdxlP-dep_Trfase"/>
</dbReference>